<gene>
    <name evidence="1" type="ORF">SAMN03080601_01842</name>
</gene>
<dbReference type="RefSeq" id="WP_079557586.1">
    <property type="nucleotide sequence ID" value="NZ_CP021904.1"/>
</dbReference>
<dbReference type="PROSITE" id="PS51257">
    <property type="entry name" value="PROKAR_LIPOPROTEIN"/>
    <property type="match status" value="1"/>
</dbReference>
<sequence>MNRYINLIAILISVYSCVNRNKSTFEIENLDENSKVEMKEYFNSHSHALIFTIDQKSACEICVLHILNRLSYLNSDVMHVFIDGLDNDSDVALGFVKLPERIKHLNNMKTDEPFLCIIDSTYFASHYFVPKMEKPQLLERYLKDVMPKIINNKIVEQD</sequence>
<evidence type="ECO:0000313" key="1">
    <source>
        <dbReference type="EMBL" id="SKC07138.1"/>
    </source>
</evidence>
<proteinExistence type="predicted"/>
<dbReference type="STRING" id="889453.SAMN03080601_01842"/>
<keyword evidence="2" id="KW-1185">Reference proteome</keyword>
<name>A0A1T5GFF4_9BACT</name>
<dbReference type="KEGG" id="asx:CDL62_01695"/>
<accession>A0A1T5GFF4</accession>
<dbReference type="EMBL" id="FUYV01000009">
    <property type="protein sequence ID" value="SKC07138.1"/>
    <property type="molecule type" value="Genomic_DNA"/>
</dbReference>
<organism evidence="1 2">
    <name type="scientific">Alkalitalea saponilacus</name>
    <dbReference type="NCBI Taxonomy" id="889453"/>
    <lineage>
        <taxon>Bacteria</taxon>
        <taxon>Pseudomonadati</taxon>
        <taxon>Bacteroidota</taxon>
        <taxon>Bacteroidia</taxon>
        <taxon>Marinilabiliales</taxon>
        <taxon>Marinilabiliaceae</taxon>
        <taxon>Alkalitalea</taxon>
    </lineage>
</organism>
<reference evidence="1 2" key="1">
    <citation type="submission" date="2017-02" db="EMBL/GenBank/DDBJ databases">
        <authorList>
            <person name="Peterson S.W."/>
        </authorList>
    </citation>
    <scope>NUCLEOTIDE SEQUENCE [LARGE SCALE GENOMIC DNA]</scope>
    <source>
        <strain evidence="1 2">DSM 24412</strain>
    </source>
</reference>
<evidence type="ECO:0000313" key="2">
    <source>
        <dbReference type="Proteomes" id="UP000191055"/>
    </source>
</evidence>
<dbReference type="AlphaFoldDB" id="A0A1T5GFF4"/>
<dbReference type="Proteomes" id="UP000191055">
    <property type="component" value="Unassembled WGS sequence"/>
</dbReference>
<protein>
    <submittedName>
        <fullName evidence="1">Uncharacterized protein</fullName>
    </submittedName>
</protein>